<evidence type="ECO:0000313" key="3">
    <source>
        <dbReference type="EMBL" id="EYR62645.1"/>
    </source>
</evidence>
<comment type="similarity">
    <text evidence="1">Belongs to the universal stress protein A family.</text>
</comment>
<feature type="domain" description="UspA" evidence="2">
    <location>
        <begin position="1"/>
        <end position="135"/>
    </location>
</feature>
<sequence length="280" mass="29299">MIRPVVVGVEGTASSTPALVWAARTARTRGVPLHVVHAVGLPVVGLETFWDDEVERAAKELVEQEAERAREAAPGLDVVPVVDQQSPGRALTQRSNDAQLVVVGTHPLTVTQRLFSGSLAYQVVAGAHCPVAVVPHLASEATDRVVVGADGSADSLAAIRAAAAEADRAGLSLHVVHAWQQPSVYVDVALLADYDHVFEDAARVLLGESVAGLGEDYPDLVVTQDLVQEQPTTALLDAAQDARLLVVGSRGLHGVARMLLGSVSHAVVLHAPCPVLVVRG</sequence>
<feature type="domain" description="UspA" evidence="2">
    <location>
        <begin position="143"/>
        <end position="279"/>
    </location>
</feature>
<dbReference type="RefSeq" id="WP_034227499.1">
    <property type="nucleotide sequence ID" value="NZ_AXCW01000198.1"/>
</dbReference>
<evidence type="ECO:0000256" key="1">
    <source>
        <dbReference type="ARBA" id="ARBA00008791"/>
    </source>
</evidence>
<proteinExistence type="inferred from homology"/>
<accession>A0A021VRG8</accession>
<organism evidence="3 4">
    <name type="scientific">Actinotalea ferrariae CF5-4</name>
    <dbReference type="NCBI Taxonomy" id="948458"/>
    <lineage>
        <taxon>Bacteria</taxon>
        <taxon>Bacillati</taxon>
        <taxon>Actinomycetota</taxon>
        <taxon>Actinomycetes</taxon>
        <taxon>Micrococcales</taxon>
        <taxon>Cellulomonadaceae</taxon>
        <taxon>Actinotalea</taxon>
    </lineage>
</organism>
<keyword evidence="4" id="KW-1185">Reference proteome</keyword>
<name>A0A021VRG8_9CELL</name>
<dbReference type="Proteomes" id="UP000019753">
    <property type="component" value="Unassembled WGS sequence"/>
</dbReference>
<dbReference type="PANTHER" id="PTHR46268:SF6">
    <property type="entry name" value="UNIVERSAL STRESS PROTEIN UP12"/>
    <property type="match status" value="1"/>
</dbReference>
<evidence type="ECO:0000313" key="4">
    <source>
        <dbReference type="Proteomes" id="UP000019753"/>
    </source>
</evidence>
<evidence type="ECO:0000259" key="2">
    <source>
        <dbReference type="Pfam" id="PF00582"/>
    </source>
</evidence>
<gene>
    <name evidence="3" type="ORF">N866_06490</name>
</gene>
<comment type="caution">
    <text evidence="3">The sequence shown here is derived from an EMBL/GenBank/DDBJ whole genome shotgun (WGS) entry which is preliminary data.</text>
</comment>
<protein>
    <submittedName>
        <fullName evidence="3">Universal stress protein</fullName>
    </submittedName>
</protein>
<dbReference type="Pfam" id="PF00582">
    <property type="entry name" value="Usp"/>
    <property type="match status" value="2"/>
</dbReference>
<dbReference type="EMBL" id="AXCW01000198">
    <property type="protein sequence ID" value="EYR62645.1"/>
    <property type="molecule type" value="Genomic_DNA"/>
</dbReference>
<reference evidence="3 4" key="1">
    <citation type="submission" date="2014-01" db="EMBL/GenBank/DDBJ databases">
        <title>Actinotalea ferrariae CF5-4.</title>
        <authorList>
            <person name="Chen F."/>
            <person name="Li Y."/>
            <person name="Wang G."/>
        </authorList>
    </citation>
    <scope>NUCLEOTIDE SEQUENCE [LARGE SCALE GENOMIC DNA]</scope>
    <source>
        <strain evidence="3 4">CF5-4</strain>
    </source>
</reference>
<dbReference type="OrthoDB" id="4931198at2"/>
<dbReference type="InterPro" id="IPR006015">
    <property type="entry name" value="Universal_stress_UspA"/>
</dbReference>
<dbReference type="PRINTS" id="PR01438">
    <property type="entry name" value="UNVRSLSTRESS"/>
</dbReference>
<dbReference type="AlphaFoldDB" id="A0A021VRG8"/>
<dbReference type="SUPFAM" id="SSF52402">
    <property type="entry name" value="Adenine nucleotide alpha hydrolases-like"/>
    <property type="match status" value="2"/>
</dbReference>
<dbReference type="Gene3D" id="3.40.50.620">
    <property type="entry name" value="HUPs"/>
    <property type="match status" value="2"/>
</dbReference>
<dbReference type="InterPro" id="IPR006016">
    <property type="entry name" value="UspA"/>
</dbReference>
<dbReference type="PANTHER" id="PTHR46268">
    <property type="entry name" value="STRESS RESPONSE PROTEIN NHAX"/>
    <property type="match status" value="1"/>
</dbReference>
<dbReference type="InterPro" id="IPR014729">
    <property type="entry name" value="Rossmann-like_a/b/a_fold"/>
</dbReference>